<keyword evidence="3" id="KW-0433">Leucine-rich repeat</keyword>
<comment type="subcellular location">
    <subcellularLocation>
        <location evidence="1">Cytoplasm</location>
    </subcellularLocation>
</comment>
<evidence type="ECO:0000256" key="3">
    <source>
        <dbReference type="ARBA" id="ARBA00022614"/>
    </source>
</evidence>
<evidence type="ECO:0000256" key="1">
    <source>
        <dbReference type="ARBA" id="ARBA00004496"/>
    </source>
</evidence>
<evidence type="ECO:0000259" key="7">
    <source>
        <dbReference type="Pfam" id="PF17776"/>
    </source>
</evidence>
<evidence type="ECO:0000256" key="2">
    <source>
        <dbReference type="ARBA" id="ARBA00022490"/>
    </source>
</evidence>
<reference evidence="9" key="1">
    <citation type="journal article" date="2004" name="Nature">
        <title>Genome duplication in the teleost fish Tetraodon nigroviridis reveals the early vertebrate proto-karyotype.</title>
        <authorList>
            <person name="Jaillon O."/>
            <person name="Aury J.-M."/>
            <person name="Brunet F."/>
            <person name="Petit J.-L."/>
            <person name="Stange-Thomann N."/>
            <person name="Mauceli E."/>
            <person name="Bouneau L."/>
            <person name="Fischer C."/>
            <person name="Ozouf-Costaz C."/>
            <person name="Bernot A."/>
            <person name="Nicaud S."/>
            <person name="Jaffe D."/>
            <person name="Fisher S."/>
            <person name="Lutfalla G."/>
            <person name="Dossat C."/>
            <person name="Segurens B."/>
            <person name="Dasilva C."/>
            <person name="Salanoubat M."/>
            <person name="Levy M."/>
            <person name="Boudet N."/>
            <person name="Castellano S."/>
            <person name="Anthouard V."/>
            <person name="Jubin C."/>
            <person name="Castelli V."/>
            <person name="Katinka M."/>
            <person name="Vacherie B."/>
            <person name="Biemont C."/>
            <person name="Skalli Z."/>
            <person name="Cattolico L."/>
            <person name="Poulain J."/>
            <person name="De Berardinis V."/>
            <person name="Cruaud C."/>
            <person name="Duprat S."/>
            <person name="Brottier P."/>
            <person name="Coutanceau J.-P."/>
            <person name="Gouzy J."/>
            <person name="Parra G."/>
            <person name="Lardier G."/>
            <person name="Chapple C."/>
            <person name="McKernan K.J."/>
            <person name="McEwan P."/>
            <person name="Bosak S."/>
            <person name="Kellis M."/>
            <person name="Volff J.-N."/>
            <person name="Guigo R."/>
            <person name="Zody M.C."/>
            <person name="Mesirov J."/>
            <person name="Lindblad-Toh K."/>
            <person name="Birren B."/>
            <person name="Nusbaum C."/>
            <person name="Kahn D."/>
            <person name="Robinson-Rechavi M."/>
            <person name="Laudet V."/>
            <person name="Schachter V."/>
            <person name="Quetier F."/>
            <person name="Saurin W."/>
            <person name="Scarpelli C."/>
            <person name="Wincker P."/>
            <person name="Lander E.S."/>
            <person name="Weissenbach J."/>
            <person name="Roest Crollius H."/>
        </authorList>
    </citation>
    <scope>NUCLEOTIDE SEQUENCE [LARGE SCALE GENOMIC DNA]</scope>
</reference>
<evidence type="ECO:0000256" key="5">
    <source>
        <dbReference type="ARBA" id="ARBA00022741"/>
    </source>
</evidence>
<dbReference type="AlphaFoldDB" id="Q4RAU5"/>
<feature type="domain" description="NOD1/2 winged helix" evidence="8">
    <location>
        <begin position="56"/>
        <end position="111"/>
    </location>
</feature>
<reference evidence="9" key="2">
    <citation type="submission" date="2004-02" db="EMBL/GenBank/DDBJ databases">
        <authorList>
            <consortium name="Genoscope"/>
            <consortium name="Whitehead Institute Centre for Genome Research"/>
        </authorList>
    </citation>
    <scope>NUCLEOTIDE SEQUENCE</scope>
</reference>
<protein>
    <submittedName>
        <fullName evidence="9">Chromosome undetermined SCAF22870, whole genome shotgun sequence</fullName>
    </submittedName>
</protein>
<proteinExistence type="predicted"/>
<accession>Q4RAU5</accession>
<evidence type="ECO:0000256" key="6">
    <source>
        <dbReference type="ARBA" id="ARBA00022840"/>
    </source>
</evidence>
<keyword evidence="4" id="KW-0677">Repeat</keyword>
<dbReference type="InterPro" id="IPR041267">
    <property type="entry name" value="NLRP_HD2"/>
</dbReference>
<dbReference type="Pfam" id="PF17779">
    <property type="entry name" value="WHD_NOD2"/>
    <property type="match status" value="1"/>
</dbReference>
<keyword evidence="6" id="KW-0067">ATP-binding</keyword>
<dbReference type="Pfam" id="PF17776">
    <property type="entry name" value="NLRC4_HD2"/>
    <property type="match status" value="1"/>
</dbReference>
<evidence type="ECO:0000256" key="4">
    <source>
        <dbReference type="ARBA" id="ARBA00022737"/>
    </source>
</evidence>
<dbReference type="InterPro" id="IPR051261">
    <property type="entry name" value="NLR"/>
</dbReference>
<organism evidence="9">
    <name type="scientific">Tetraodon nigroviridis</name>
    <name type="common">Spotted green pufferfish</name>
    <name type="synonym">Chelonodon nigroviridis</name>
    <dbReference type="NCBI Taxonomy" id="99883"/>
    <lineage>
        <taxon>Eukaryota</taxon>
        <taxon>Metazoa</taxon>
        <taxon>Chordata</taxon>
        <taxon>Craniata</taxon>
        <taxon>Vertebrata</taxon>
        <taxon>Euteleostomi</taxon>
        <taxon>Actinopterygii</taxon>
        <taxon>Neopterygii</taxon>
        <taxon>Teleostei</taxon>
        <taxon>Neoteleostei</taxon>
        <taxon>Acanthomorphata</taxon>
        <taxon>Eupercaria</taxon>
        <taxon>Tetraodontiformes</taxon>
        <taxon>Tetradontoidea</taxon>
        <taxon>Tetraodontidae</taxon>
        <taxon>Tetraodon</taxon>
    </lineage>
</organism>
<dbReference type="KEGG" id="tng:GSTEN00037300G001"/>
<sequence>MMATLFEYCFQSDSYGVHPPRLTPFYVNILIFQTNRSLELYKKTENKIWSIETKLVLKQMGKLAFTMLQRNSKVFFEKDMMECDLDLREVTVFSGLCAELPTASSRGQREFCYVHFTLQEFMAALYVFTMFRSESKNVLDSGSWHTPTVLTSKAQSKSILSLVQSAVELTLSASLGHYDMFLRFLCGLLSPDCHDRLLGGLLFPHDAAKVSGLDEVQQLLVRTIQSAQHNNRTRLENLEECLREMIQVDE</sequence>
<name>Q4RAU5_TETNG</name>
<dbReference type="GO" id="GO:0005524">
    <property type="term" value="F:ATP binding"/>
    <property type="evidence" value="ECO:0007669"/>
    <property type="project" value="UniProtKB-KW"/>
</dbReference>
<dbReference type="GO" id="GO:0005737">
    <property type="term" value="C:cytoplasm"/>
    <property type="evidence" value="ECO:0007669"/>
    <property type="project" value="UniProtKB-SubCell"/>
</dbReference>
<dbReference type="OrthoDB" id="120976at2759"/>
<feature type="domain" description="NACHT LRR and PYD" evidence="7">
    <location>
        <begin position="115"/>
        <end position="245"/>
    </location>
</feature>
<keyword evidence="2" id="KW-0963">Cytoplasm</keyword>
<evidence type="ECO:0000313" key="9">
    <source>
        <dbReference type="EMBL" id="CAG14488.1"/>
    </source>
</evidence>
<dbReference type="EMBL" id="CAAE01022870">
    <property type="protein sequence ID" value="CAG14488.1"/>
    <property type="molecule type" value="Genomic_DNA"/>
</dbReference>
<keyword evidence="5" id="KW-0547">Nucleotide-binding</keyword>
<evidence type="ECO:0000259" key="8">
    <source>
        <dbReference type="Pfam" id="PF17779"/>
    </source>
</evidence>
<dbReference type="InterPro" id="IPR041075">
    <property type="entry name" value="NOD1/2_WH"/>
</dbReference>
<gene>
    <name evidence="9" type="ORF">GSTENG00037300001</name>
</gene>
<dbReference type="PANTHER" id="PTHR24106">
    <property type="entry name" value="NACHT, LRR AND CARD DOMAINS-CONTAINING"/>
    <property type="match status" value="1"/>
</dbReference>